<proteinExistence type="inferred from homology"/>
<evidence type="ECO:0000256" key="3">
    <source>
        <dbReference type="ARBA" id="ARBA00022603"/>
    </source>
</evidence>
<evidence type="ECO:0000256" key="6">
    <source>
        <dbReference type="ARBA" id="ARBA00022747"/>
    </source>
</evidence>
<dbReference type="GO" id="GO:0003677">
    <property type="term" value="F:DNA binding"/>
    <property type="evidence" value="ECO:0007669"/>
    <property type="project" value="InterPro"/>
</dbReference>
<comment type="similarity">
    <text evidence="1">Belongs to the N(4)/N(6)-methyltransferase family.</text>
</comment>
<dbReference type="OrthoDB" id="9814572at2"/>
<dbReference type="Gene3D" id="1.20.1260.30">
    <property type="match status" value="1"/>
</dbReference>
<dbReference type="Pfam" id="PF12161">
    <property type="entry name" value="HsdM_N"/>
    <property type="match status" value="1"/>
</dbReference>
<evidence type="ECO:0000259" key="9">
    <source>
        <dbReference type="Pfam" id="PF02384"/>
    </source>
</evidence>
<dbReference type="InterPro" id="IPR029063">
    <property type="entry name" value="SAM-dependent_MTases_sf"/>
</dbReference>
<sequence>MILTKQELAAKIWATANVLRKNIKASEYKDYILGFMFYKYLSDQEVNYIKDSGGTREDLQNVTNENIQLLRDRLGYFIAYDDLFSSWQTLGKKLGAQIVTEAIDRFYQSLNKQSARVFYVYHLEVDHHSGVFNALDAGLSKLGENLGSRDKAVRDIIDLVAQIPTQSRSYDVLGYIYEYLIREFSSEAKKDGAFYTPHELTSLMARIIAERLKDRNPNEDLQVYDPCVGTAGLLLNIGTEIGKYHDKDHIRYYGQELITETSNLAKMNLFMKEISYENLIIRNADTLDEDWPIDPENHCGPLYVDAVTANPPYSAHWDPELHTSDERFRQYGLAPSTKADLAFLLHCLYHIKPDGIVAIVLPHGVLFRGGAEEEIRKNLIENNNIETIIGLPSNLFFSTGIPVIVMILSKNRAASDVLFIDASQAFQKDKTQNVLQESDVQRIYDAVIVRRDIPHFARLVSKEQIVAEGYNLNIPRYISATQEEAPYDLYALMTGEIAGDELDSFADFWQQFPQLRAKLFTADGAYSRFLTEDIAGVIHADEGVAAFQSDFQTHCQGFHTYLTHTLVDSPTDERTHDAIAGTLFQTFRQSALVDAYDIYQAFSDRWTAIDADLTRIHDEGREICRQIEPDIVLKKNAKTKRFEEVMVGMRGKVIPLGLIKKTYFPEDLAKIQELLRKADDAAAAIQDSFENLSDDAKEAIVKDDDESKYELKKLKAAIKSPIDLTVDDIAALRQLLHEIDTEKAYKKQAKTADAELEKKTEAKAQTLTDAEVHDMLEKTWVTPVTDAIQSVMQRVIEDFIHALKDLKQKYADPLSELDKQEQEESAKLKALMSELTGSDTDVKALKMLMEEL</sequence>
<dbReference type="PANTHER" id="PTHR42933">
    <property type="entry name" value="SLR6095 PROTEIN"/>
    <property type="match status" value="1"/>
</dbReference>
<dbReference type="SUPFAM" id="SSF53335">
    <property type="entry name" value="S-adenosyl-L-methionine-dependent methyltransferases"/>
    <property type="match status" value="1"/>
</dbReference>
<dbReference type="PRINTS" id="PR00507">
    <property type="entry name" value="N12N6MTFRASE"/>
</dbReference>
<dbReference type="Gene3D" id="3.40.50.150">
    <property type="entry name" value="Vaccinia Virus protein VP39"/>
    <property type="match status" value="1"/>
</dbReference>
<dbReference type="GO" id="GO:0009007">
    <property type="term" value="F:site-specific DNA-methyltransferase (adenine-specific) activity"/>
    <property type="evidence" value="ECO:0007669"/>
    <property type="project" value="UniProtKB-EC"/>
</dbReference>
<keyword evidence="8" id="KW-0175">Coiled coil</keyword>
<keyword evidence="4 11" id="KW-0808">Transferase</keyword>
<dbReference type="EMBL" id="QRHE01000010">
    <property type="protein sequence ID" value="RHF50887.1"/>
    <property type="molecule type" value="Genomic_DNA"/>
</dbReference>
<evidence type="ECO:0000256" key="7">
    <source>
        <dbReference type="ARBA" id="ARBA00047942"/>
    </source>
</evidence>
<dbReference type="EC" id="2.1.1.72" evidence="2"/>
<keyword evidence="5" id="KW-0949">S-adenosyl-L-methionine</keyword>
<dbReference type="GO" id="GO:0009307">
    <property type="term" value="P:DNA restriction-modification system"/>
    <property type="evidence" value="ECO:0007669"/>
    <property type="project" value="UniProtKB-KW"/>
</dbReference>
<organism evidence="11 12">
    <name type="scientific">Mitsuokella multacida</name>
    <dbReference type="NCBI Taxonomy" id="52226"/>
    <lineage>
        <taxon>Bacteria</taxon>
        <taxon>Bacillati</taxon>
        <taxon>Bacillota</taxon>
        <taxon>Negativicutes</taxon>
        <taxon>Selenomonadales</taxon>
        <taxon>Selenomonadaceae</taxon>
        <taxon>Mitsuokella</taxon>
    </lineage>
</organism>
<evidence type="ECO:0000256" key="5">
    <source>
        <dbReference type="ARBA" id="ARBA00022691"/>
    </source>
</evidence>
<feature type="coiled-coil region" evidence="8">
    <location>
        <begin position="803"/>
        <end position="834"/>
    </location>
</feature>
<dbReference type="Pfam" id="PF02384">
    <property type="entry name" value="N6_Mtase"/>
    <property type="match status" value="1"/>
</dbReference>
<evidence type="ECO:0000313" key="12">
    <source>
        <dbReference type="Proteomes" id="UP000283442"/>
    </source>
</evidence>
<dbReference type="NCBIfam" id="TIGR00497">
    <property type="entry name" value="hsdM"/>
    <property type="match status" value="1"/>
</dbReference>
<evidence type="ECO:0000256" key="1">
    <source>
        <dbReference type="ARBA" id="ARBA00006594"/>
    </source>
</evidence>
<dbReference type="GO" id="GO:0008170">
    <property type="term" value="F:N-methyltransferase activity"/>
    <property type="evidence" value="ECO:0007669"/>
    <property type="project" value="InterPro"/>
</dbReference>
<evidence type="ECO:0000256" key="4">
    <source>
        <dbReference type="ARBA" id="ARBA00022679"/>
    </source>
</evidence>
<comment type="catalytic activity">
    <reaction evidence="7">
        <text>a 2'-deoxyadenosine in DNA + S-adenosyl-L-methionine = an N(6)-methyl-2'-deoxyadenosine in DNA + S-adenosyl-L-homocysteine + H(+)</text>
        <dbReference type="Rhea" id="RHEA:15197"/>
        <dbReference type="Rhea" id="RHEA-COMP:12418"/>
        <dbReference type="Rhea" id="RHEA-COMP:12419"/>
        <dbReference type="ChEBI" id="CHEBI:15378"/>
        <dbReference type="ChEBI" id="CHEBI:57856"/>
        <dbReference type="ChEBI" id="CHEBI:59789"/>
        <dbReference type="ChEBI" id="CHEBI:90615"/>
        <dbReference type="ChEBI" id="CHEBI:90616"/>
        <dbReference type="EC" id="2.1.1.72"/>
    </reaction>
</comment>
<dbReference type="InterPro" id="IPR022749">
    <property type="entry name" value="D12N6_MeTrfase_N"/>
</dbReference>
<protein>
    <recommendedName>
        <fullName evidence="2">site-specific DNA-methyltransferase (adenine-specific)</fullName>
        <ecNumber evidence="2">2.1.1.72</ecNumber>
    </recommendedName>
</protein>
<keyword evidence="3 11" id="KW-0489">Methyltransferase</keyword>
<evidence type="ECO:0000256" key="2">
    <source>
        <dbReference type="ARBA" id="ARBA00011900"/>
    </source>
</evidence>
<reference evidence="11 12" key="1">
    <citation type="submission" date="2018-08" db="EMBL/GenBank/DDBJ databases">
        <title>A genome reference for cultivated species of the human gut microbiota.</title>
        <authorList>
            <person name="Zou Y."/>
            <person name="Xue W."/>
            <person name="Luo G."/>
        </authorList>
    </citation>
    <scope>NUCLEOTIDE SEQUENCE [LARGE SCALE GENOMIC DNA]</scope>
    <source>
        <strain evidence="11 12">AM25-21AC</strain>
    </source>
</reference>
<dbReference type="AlphaFoldDB" id="A0A414NVD0"/>
<feature type="domain" description="DNA methylase adenine-specific" evidence="9">
    <location>
        <begin position="169"/>
        <end position="484"/>
    </location>
</feature>
<dbReference type="InterPro" id="IPR004546">
    <property type="entry name" value="Restrct_endonuc_T1M"/>
</dbReference>
<dbReference type="InterPro" id="IPR051537">
    <property type="entry name" value="DNA_Adenine_Mtase"/>
</dbReference>
<dbReference type="Proteomes" id="UP000283442">
    <property type="component" value="Unassembled WGS sequence"/>
</dbReference>
<accession>A0A414NVD0</accession>
<feature type="domain" description="N6 adenine-specific DNA methyltransferase N-terminal" evidence="10">
    <location>
        <begin position="8"/>
        <end position="121"/>
    </location>
</feature>
<dbReference type="PANTHER" id="PTHR42933:SF1">
    <property type="entry name" value="SITE-SPECIFIC DNA-METHYLTRANSFERASE (ADENINE-SPECIFIC)"/>
    <property type="match status" value="1"/>
</dbReference>
<evidence type="ECO:0000259" key="10">
    <source>
        <dbReference type="Pfam" id="PF12161"/>
    </source>
</evidence>
<evidence type="ECO:0000313" key="11">
    <source>
        <dbReference type="EMBL" id="RHF50887.1"/>
    </source>
</evidence>
<keyword evidence="6" id="KW-0680">Restriction system</keyword>
<comment type="caution">
    <text evidence="11">The sequence shown here is derived from an EMBL/GenBank/DDBJ whole genome shotgun (WGS) entry which is preliminary data.</text>
</comment>
<dbReference type="InterPro" id="IPR003356">
    <property type="entry name" value="DNA_methylase_A-5"/>
</dbReference>
<dbReference type="GO" id="GO:0032259">
    <property type="term" value="P:methylation"/>
    <property type="evidence" value="ECO:0007669"/>
    <property type="project" value="UniProtKB-KW"/>
</dbReference>
<dbReference type="InterPro" id="IPR038333">
    <property type="entry name" value="T1MK-like_N_sf"/>
</dbReference>
<gene>
    <name evidence="11" type="ORF">DW674_09630</name>
</gene>
<evidence type="ECO:0000256" key="8">
    <source>
        <dbReference type="SAM" id="Coils"/>
    </source>
</evidence>
<name>A0A414NVD0_9FIRM</name>